<dbReference type="Proteomes" id="UP001185015">
    <property type="component" value="Unassembled WGS sequence"/>
</dbReference>
<name>A0AA90Z9Y3_9EURY</name>
<dbReference type="RefSeq" id="WP_309741026.1">
    <property type="nucleotide sequence ID" value="NZ_JAVDQI010000009.1"/>
</dbReference>
<dbReference type="GO" id="GO:0004000">
    <property type="term" value="F:adenosine deaminase activity"/>
    <property type="evidence" value="ECO:0007669"/>
    <property type="project" value="TreeGrafter"/>
</dbReference>
<dbReference type="GO" id="GO:0006154">
    <property type="term" value="P:adenosine catabolic process"/>
    <property type="evidence" value="ECO:0007669"/>
    <property type="project" value="TreeGrafter"/>
</dbReference>
<dbReference type="InterPro" id="IPR032466">
    <property type="entry name" value="Metal_Hydrolase"/>
</dbReference>
<dbReference type="SUPFAM" id="SSF51556">
    <property type="entry name" value="Metallo-dependent hydrolases"/>
    <property type="match status" value="1"/>
</dbReference>
<dbReference type="EMBL" id="JAVDQI010000009">
    <property type="protein sequence ID" value="MDR6223611.1"/>
    <property type="molecule type" value="Genomic_DNA"/>
</dbReference>
<dbReference type="PANTHER" id="PTHR11409">
    <property type="entry name" value="ADENOSINE DEAMINASE"/>
    <property type="match status" value="1"/>
</dbReference>
<keyword evidence="2" id="KW-1185">Reference proteome</keyword>
<evidence type="ECO:0000313" key="1">
    <source>
        <dbReference type="EMBL" id="MDR6223611.1"/>
    </source>
</evidence>
<evidence type="ECO:0008006" key="3">
    <source>
        <dbReference type="Google" id="ProtNLM"/>
    </source>
</evidence>
<dbReference type="GO" id="GO:0043103">
    <property type="term" value="P:hypoxanthine salvage"/>
    <property type="evidence" value="ECO:0007669"/>
    <property type="project" value="TreeGrafter"/>
</dbReference>
<protein>
    <recommendedName>
        <fullName evidence="3">Adenosine deaminase domain-containing protein</fullName>
    </recommendedName>
</protein>
<organism evidence="1 2">
    <name type="scientific">Methanococcoides alaskense</name>
    <dbReference type="NCBI Taxonomy" id="325778"/>
    <lineage>
        <taxon>Archaea</taxon>
        <taxon>Methanobacteriati</taxon>
        <taxon>Methanobacteriota</taxon>
        <taxon>Stenosarchaea group</taxon>
        <taxon>Methanomicrobia</taxon>
        <taxon>Methanosarcinales</taxon>
        <taxon>Methanosarcinaceae</taxon>
        <taxon>Methanococcoides</taxon>
    </lineage>
</organism>
<dbReference type="PANTHER" id="PTHR11409:SF43">
    <property type="entry name" value="ADENOSINE DEAMINASE"/>
    <property type="match status" value="1"/>
</dbReference>
<proteinExistence type="predicted"/>
<comment type="caution">
    <text evidence="1">The sequence shown here is derived from an EMBL/GenBank/DDBJ whole genome shotgun (WGS) entry which is preliminary data.</text>
</comment>
<dbReference type="GO" id="GO:0005829">
    <property type="term" value="C:cytosol"/>
    <property type="evidence" value="ECO:0007669"/>
    <property type="project" value="TreeGrafter"/>
</dbReference>
<sequence>MHTANILRTKMIMAGVGLNDFVKFFDFPYRKGNSDKSYESYSFDTDMAENVSREYKISPKDANYNNLEGKALKIVKSNRDGRVQFAIHFIREIPKRSSRFDRLQEIKRRKIRDEVYDIQRVIGSTDLQNKRLRINDQNDSKNVNLTHLLRGIDIAGNENALAIEIFAPAIRMLRSSKQRNLTDPYKRVKMPHLTVHAGEDYSHLISGLRNIDETVRFCEFKSGDRLGHALALGIDPHSWAEGQSVIYIPAVEHLDNLVWCHKHAIGVSLRNPEFSGIIALLEKKIQLLSKFVYEEETSPEILFKAWELRRNCPLYALNLVEPGQNQQVDVWAPDFTKGKTPDKEVYKLWYKYLHSELNKNRTPGAKEPDAHKIIRIQVNSDGYNDIDLSSEQPKDWITEKELHLFKAIQDYLIQKYDNIGIIIEACPSSNIYIGRFSNYEQHPIFRWYPPESKHLVMGGEFNKYGLRTGPIKVCVNTDDAGIFPTTIANEHRILKETAIKRFGISTEQADLWINRIREIGVEEFKRNHLPLINEN</sequence>
<dbReference type="GO" id="GO:0046103">
    <property type="term" value="P:inosine biosynthetic process"/>
    <property type="evidence" value="ECO:0007669"/>
    <property type="project" value="TreeGrafter"/>
</dbReference>
<accession>A0AA90Z9Y3</accession>
<dbReference type="AlphaFoldDB" id="A0AA90Z9Y3"/>
<dbReference type="InterPro" id="IPR006330">
    <property type="entry name" value="Ado/ade_deaminase"/>
</dbReference>
<dbReference type="Gene3D" id="3.20.20.140">
    <property type="entry name" value="Metal-dependent hydrolases"/>
    <property type="match status" value="2"/>
</dbReference>
<gene>
    <name evidence="1" type="ORF">J2750_002081</name>
</gene>
<evidence type="ECO:0000313" key="2">
    <source>
        <dbReference type="Proteomes" id="UP001185015"/>
    </source>
</evidence>
<reference evidence="1 2" key="1">
    <citation type="submission" date="2023-07" db="EMBL/GenBank/DDBJ databases">
        <title>Genomic Encyclopedia of Type Strains, Phase IV (KMG-IV): sequencing the most valuable type-strain genomes for metagenomic binning, comparative biology and taxonomic classification.</title>
        <authorList>
            <person name="Goeker M."/>
        </authorList>
    </citation>
    <scope>NUCLEOTIDE SEQUENCE [LARGE SCALE GENOMIC DNA]</scope>
    <source>
        <strain evidence="1 2">DSM 17273</strain>
    </source>
</reference>